<dbReference type="Proteomes" id="UP000789508">
    <property type="component" value="Unassembled WGS sequence"/>
</dbReference>
<protein>
    <submittedName>
        <fullName evidence="1">356_t:CDS:1</fullName>
    </submittedName>
</protein>
<keyword evidence="2" id="KW-1185">Reference proteome</keyword>
<evidence type="ECO:0000313" key="1">
    <source>
        <dbReference type="EMBL" id="CAG8660921.1"/>
    </source>
</evidence>
<dbReference type="EMBL" id="CAJVPS010010883">
    <property type="protein sequence ID" value="CAG8660921.1"/>
    <property type="molecule type" value="Genomic_DNA"/>
</dbReference>
<dbReference type="AlphaFoldDB" id="A0A9N9E1V8"/>
<proteinExistence type="predicted"/>
<organism evidence="1 2">
    <name type="scientific">Ambispora leptoticha</name>
    <dbReference type="NCBI Taxonomy" id="144679"/>
    <lineage>
        <taxon>Eukaryota</taxon>
        <taxon>Fungi</taxon>
        <taxon>Fungi incertae sedis</taxon>
        <taxon>Mucoromycota</taxon>
        <taxon>Glomeromycotina</taxon>
        <taxon>Glomeromycetes</taxon>
        <taxon>Archaeosporales</taxon>
        <taxon>Ambisporaceae</taxon>
        <taxon>Ambispora</taxon>
    </lineage>
</organism>
<name>A0A9N9E1V8_9GLOM</name>
<dbReference type="OrthoDB" id="10502713at2759"/>
<comment type="caution">
    <text evidence="1">The sequence shown here is derived from an EMBL/GenBank/DDBJ whole genome shotgun (WGS) entry which is preliminary data.</text>
</comment>
<evidence type="ECO:0000313" key="2">
    <source>
        <dbReference type="Proteomes" id="UP000789508"/>
    </source>
</evidence>
<gene>
    <name evidence="1" type="ORF">ALEPTO_LOCUS10320</name>
</gene>
<accession>A0A9N9E1V8</accession>
<sequence length="99" mass="11552">MSIANDTNQIASIKQFDDSIWQLSDYNDYSLSDEYSTDYESELNLDNPDIMETESLANDSYFTDYELFQEALTNVDPKDFEDASFDNAFHNLEYIQTIE</sequence>
<reference evidence="1" key="1">
    <citation type="submission" date="2021-06" db="EMBL/GenBank/DDBJ databases">
        <authorList>
            <person name="Kallberg Y."/>
            <person name="Tangrot J."/>
            <person name="Rosling A."/>
        </authorList>
    </citation>
    <scope>NUCLEOTIDE SEQUENCE</scope>
    <source>
        <strain evidence="1">FL130A</strain>
    </source>
</reference>